<dbReference type="PANTHER" id="PTHR33303:SF2">
    <property type="entry name" value="COA-BINDING DOMAIN-CONTAINING PROTEIN"/>
    <property type="match status" value="1"/>
</dbReference>
<dbReference type="InterPro" id="IPR003781">
    <property type="entry name" value="CoA-bd"/>
</dbReference>
<dbReference type="SMART" id="SM00881">
    <property type="entry name" value="CoA_binding"/>
    <property type="match status" value="1"/>
</dbReference>
<dbReference type="PATRIC" id="fig|1227481.4.peg.2859"/>
<dbReference type="PANTHER" id="PTHR33303">
    <property type="entry name" value="CYTOPLASMIC PROTEIN-RELATED"/>
    <property type="match status" value="1"/>
</dbReference>
<dbReference type="EMBL" id="AOJO01000064">
    <property type="protein sequence ID" value="ELZ52630.1"/>
    <property type="molecule type" value="Genomic_DNA"/>
</dbReference>
<evidence type="ECO:0000313" key="3">
    <source>
        <dbReference type="Proteomes" id="UP000011689"/>
    </source>
</evidence>
<gene>
    <name evidence="2" type="ORF">C467_14489</name>
</gene>
<reference evidence="2 3" key="1">
    <citation type="journal article" date="2014" name="PLoS Genet.">
        <title>Phylogenetically driven sequencing of extremely halophilic archaea reveals strategies for static and dynamic osmo-response.</title>
        <authorList>
            <person name="Becker E.A."/>
            <person name="Seitzer P.M."/>
            <person name="Tritt A."/>
            <person name="Larsen D."/>
            <person name="Krusor M."/>
            <person name="Yao A.I."/>
            <person name="Wu D."/>
            <person name="Madern D."/>
            <person name="Eisen J.A."/>
            <person name="Darling A.E."/>
            <person name="Facciotti M.T."/>
        </authorList>
    </citation>
    <scope>NUCLEOTIDE SEQUENCE [LARGE SCALE GENOMIC DNA]</scope>
    <source>
        <strain evidence="2 3">ATCC 700873</strain>
    </source>
</reference>
<evidence type="ECO:0000259" key="1">
    <source>
        <dbReference type="SMART" id="SM00881"/>
    </source>
</evidence>
<evidence type="ECO:0000313" key="2">
    <source>
        <dbReference type="EMBL" id="ELZ52630.1"/>
    </source>
</evidence>
<organism evidence="2 3">
    <name type="scientific">Halorubrum hochstenium ATCC 700873</name>
    <dbReference type="NCBI Taxonomy" id="1227481"/>
    <lineage>
        <taxon>Archaea</taxon>
        <taxon>Methanobacteriati</taxon>
        <taxon>Methanobacteriota</taxon>
        <taxon>Stenosarchaea group</taxon>
        <taxon>Halobacteria</taxon>
        <taxon>Halobacteriales</taxon>
        <taxon>Haloferacaceae</taxon>
        <taxon>Halorubrum</taxon>
    </lineage>
</organism>
<dbReference type="InterPro" id="IPR036291">
    <property type="entry name" value="NAD(P)-bd_dom_sf"/>
</dbReference>
<dbReference type="STRING" id="1227481.C467_14489"/>
<sequence>MAVEGLTAERLAAEVLVAEVLVAGDAFNRVALEAPRMLITDDEGLDRLLDAETIAVVGCSTTPGKAAHDVPEYLQDRGYRVIPVNPYADEVLGEPAYDSLGEIEEAIDLVDVFRPSEEVPEILDAVRERHGSRGDAGAAWLQLGISHDEAAADAAADGIDVVQDRCIKVEHGRLRG</sequence>
<dbReference type="Gene3D" id="3.40.50.720">
    <property type="entry name" value="NAD(P)-binding Rossmann-like Domain"/>
    <property type="match status" value="1"/>
</dbReference>
<protein>
    <submittedName>
        <fullName evidence="2">CoA-binding protein</fullName>
    </submittedName>
</protein>
<keyword evidence="3" id="KW-1185">Reference proteome</keyword>
<accession>M0EY41</accession>
<dbReference type="SUPFAM" id="SSF51735">
    <property type="entry name" value="NAD(P)-binding Rossmann-fold domains"/>
    <property type="match status" value="1"/>
</dbReference>
<comment type="caution">
    <text evidence="2">The sequence shown here is derived from an EMBL/GenBank/DDBJ whole genome shotgun (WGS) entry which is preliminary data.</text>
</comment>
<name>M0EY41_9EURY</name>
<proteinExistence type="predicted"/>
<dbReference type="Pfam" id="PF13380">
    <property type="entry name" value="CoA_binding_2"/>
    <property type="match status" value="1"/>
</dbReference>
<dbReference type="Proteomes" id="UP000011689">
    <property type="component" value="Unassembled WGS sequence"/>
</dbReference>
<feature type="domain" description="CoA-binding" evidence="1">
    <location>
        <begin position="48"/>
        <end position="145"/>
    </location>
</feature>
<dbReference type="AlphaFoldDB" id="M0EY41"/>